<evidence type="ECO:0000259" key="5">
    <source>
        <dbReference type="Pfam" id="PF00496"/>
    </source>
</evidence>
<evidence type="ECO:0000256" key="2">
    <source>
        <dbReference type="ARBA" id="ARBA00022448"/>
    </source>
</evidence>
<evidence type="ECO:0000313" key="7">
    <source>
        <dbReference type="Proteomes" id="UP000500938"/>
    </source>
</evidence>
<dbReference type="GO" id="GO:0015833">
    <property type="term" value="P:peptide transport"/>
    <property type="evidence" value="ECO:0007669"/>
    <property type="project" value="TreeGrafter"/>
</dbReference>
<keyword evidence="3 4" id="KW-0732">Signal</keyword>
<dbReference type="Gene3D" id="3.10.105.10">
    <property type="entry name" value="Dipeptide-binding Protein, Domain 3"/>
    <property type="match status" value="1"/>
</dbReference>
<evidence type="ECO:0000256" key="1">
    <source>
        <dbReference type="ARBA" id="ARBA00005695"/>
    </source>
</evidence>
<dbReference type="Pfam" id="PF00496">
    <property type="entry name" value="SBP_bac_5"/>
    <property type="match status" value="1"/>
</dbReference>
<dbReference type="InterPro" id="IPR030678">
    <property type="entry name" value="Peptide/Ni-bd"/>
</dbReference>
<dbReference type="RefSeq" id="WP_171226009.1">
    <property type="nucleotide sequence ID" value="NZ_CP053085.1"/>
</dbReference>
<dbReference type="AlphaFoldDB" id="A0A6M4ISQ7"/>
<comment type="similarity">
    <text evidence="1">Belongs to the bacterial solute-binding protein 5 family.</text>
</comment>
<dbReference type="KEGG" id="ggr:HKW67_14200"/>
<dbReference type="CDD" id="cd08513">
    <property type="entry name" value="PBP2_thermophilic_Hb8_like"/>
    <property type="match status" value="1"/>
</dbReference>
<gene>
    <name evidence="6" type="ORF">HKW67_14200</name>
</gene>
<accession>A0A6M4ISQ7</accession>
<proteinExistence type="inferred from homology"/>
<evidence type="ECO:0000256" key="3">
    <source>
        <dbReference type="ARBA" id="ARBA00022729"/>
    </source>
</evidence>
<dbReference type="InterPro" id="IPR000914">
    <property type="entry name" value="SBP_5_dom"/>
</dbReference>
<dbReference type="PANTHER" id="PTHR30290:SF9">
    <property type="entry name" value="OLIGOPEPTIDE-BINDING PROTEIN APPA"/>
    <property type="match status" value="1"/>
</dbReference>
<dbReference type="PANTHER" id="PTHR30290">
    <property type="entry name" value="PERIPLASMIC BINDING COMPONENT OF ABC TRANSPORTER"/>
    <property type="match status" value="1"/>
</dbReference>
<feature type="domain" description="Solute-binding protein family 5" evidence="5">
    <location>
        <begin position="104"/>
        <end position="447"/>
    </location>
</feature>
<dbReference type="Gene3D" id="3.40.190.10">
    <property type="entry name" value="Periplasmic binding protein-like II"/>
    <property type="match status" value="1"/>
</dbReference>
<protein>
    <submittedName>
        <fullName evidence="6">Peptide ABC transporter substrate-binding protein</fullName>
    </submittedName>
</protein>
<dbReference type="Proteomes" id="UP000500938">
    <property type="component" value="Chromosome"/>
</dbReference>
<organism evidence="6 7">
    <name type="scientific">Gemmatimonas groenlandica</name>
    <dbReference type="NCBI Taxonomy" id="2732249"/>
    <lineage>
        <taxon>Bacteria</taxon>
        <taxon>Pseudomonadati</taxon>
        <taxon>Gemmatimonadota</taxon>
        <taxon>Gemmatimonadia</taxon>
        <taxon>Gemmatimonadales</taxon>
        <taxon>Gemmatimonadaceae</taxon>
        <taxon>Gemmatimonas</taxon>
    </lineage>
</organism>
<feature type="chain" id="PRO_5026901400" evidence="4">
    <location>
        <begin position="33"/>
        <end position="546"/>
    </location>
</feature>
<dbReference type="PIRSF" id="PIRSF002741">
    <property type="entry name" value="MppA"/>
    <property type="match status" value="1"/>
</dbReference>
<name>A0A6M4ISQ7_9BACT</name>
<sequence length="546" mass="60645">MMRWSVRLSRRSARSSALGVAAALCASLAACGGETSRSGPSNELLIVGYDREPDTMNRYATHILEDIESCVVEGLVTNDEEMKIIPVLASEIPTTENGGVIVRPDGGMDVTWKLRPGVKWHDGVSHTSADVKFTVDAINKGDWKPESVDGFDRISSVDTPDSLTAIVHYKEVYAHYQLQFVRGTLPQHVLEGRDLNTANDYNRAPLGTGPYKVKEWKTGEYILLERAEGYWRGAASPKIKQLLFRFLTNTTTRINLLKSGEVHMVALVAWDKVRELEPIASLRMNRVVGNGYEHVTLNQRHFAPFADVKVRQALAHAVNRDLLVRTILDGQVEVVNGPIQPLSAAYEPKVPTYGFDPERARTLLTEAGWVPGADGIRMKDGKRLAFTLITQSGFAIRENVSQALQQAFRDVGAEMTVKLLDGTTISSVWFTGDFDAMLHWWQMGADPELTLFFAGDRMPPAGRNINYVNDTELSSLLYRSDRTADVAQRNELLREAQRRIAALAPEIVLYNTAKVDAVPKSLKGFTGNPTNAGPFWNVHQWEIGTP</sequence>
<evidence type="ECO:0000256" key="4">
    <source>
        <dbReference type="SAM" id="SignalP"/>
    </source>
</evidence>
<reference evidence="6 7" key="1">
    <citation type="submission" date="2020-05" db="EMBL/GenBank/DDBJ databases">
        <title>Complete genome sequence of Gemmatimonas greenlandica TET16.</title>
        <authorList>
            <person name="Zeng Y."/>
        </authorList>
    </citation>
    <scope>NUCLEOTIDE SEQUENCE [LARGE SCALE GENOMIC DNA]</scope>
    <source>
        <strain evidence="6 7">TET16</strain>
    </source>
</reference>
<evidence type="ECO:0000313" key="6">
    <source>
        <dbReference type="EMBL" id="QJR36577.1"/>
    </source>
</evidence>
<dbReference type="PROSITE" id="PS51257">
    <property type="entry name" value="PROKAR_LIPOPROTEIN"/>
    <property type="match status" value="1"/>
</dbReference>
<dbReference type="GO" id="GO:0043190">
    <property type="term" value="C:ATP-binding cassette (ABC) transporter complex"/>
    <property type="evidence" value="ECO:0007669"/>
    <property type="project" value="InterPro"/>
</dbReference>
<dbReference type="InterPro" id="IPR039424">
    <property type="entry name" value="SBP_5"/>
</dbReference>
<dbReference type="EMBL" id="CP053085">
    <property type="protein sequence ID" value="QJR36577.1"/>
    <property type="molecule type" value="Genomic_DNA"/>
</dbReference>
<keyword evidence="7" id="KW-1185">Reference proteome</keyword>
<keyword evidence="2" id="KW-0813">Transport</keyword>
<dbReference type="Gene3D" id="3.90.76.10">
    <property type="entry name" value="Dipeptide-binding Protein, Domain 1"/>
    <property type="match status" value="1"/>
</dbReference>
<dbReference type="GO" id="GO:0030288">
    <property type="term" value="C:outer membrane-bounded periplasmic space"/>
    <property type="evidence" value="ECO:0007669"/>
    <property type="project" value="UniProtKB-ARBA"/>
</dbReference>
<dbReference type="SUPFAM" id="SSF53850">
    <property type="entry name" value="Periplasmic binding protein-like II"/>
    <property type="match status" value="1"/>
</dbReference>
<dbReference type="GO" id="GO:1904680">
    <property type="term" value="F:peptide transmembrane transporter activity"/>
    <property type="evidence" value="ECO:0007669"/>
    <property type="project" value="TreeGrafter"/>
</dbReference>
<feature type="signal peptide" evidence="4">
    <location>
        <begin position="1"/>
        <end position="32"/>
    </location>
</feature>